<dbReference type="Proteomes" id="UP000077407">
    <property type="component" value="Unassembled WGS sequence"/>
</dbReference>
<dbReference type="PATRIC" id="fig|1538.10.peg.1755"/>
<dbReference type="EMBL" id="LITT01000023">
    <property type="protein sequence ID" value="OAA86764.1"/>
    <property type="molecule type" value="Genomic_DNA"/>
</dbReference>
<proteinExistence type="predicted"/>
<organism evidence="1 2">
    <name type="scientific">Clostridium ljungdahlii</name>
    <dbReference type="NCBI Taxonomy" id="1538"/>
    <lineage>
        <taxon>Bacteria</taxon>
        <taxon>Bacillati</taxon>
        <taxon>Bacillota</taxon>
        <taxon>Clostridia</taxon>
        <taxon>Eubacteriales</taxon>
        <taxon>Clostridiaceae</taxon>
        <taxon>Clostridium</taxon>
    </lineage>
</organism>
<dbReference type="AlphaFoldDB" id="A0A168NQD6"/>
<sequence length="116" mass="13737">MIIENFISNEKVEQIKYVYFYRLLKGKIAISYSHKDVEEVQAYGIEVERQDILDGKLINVQRNSIQNISPERYKVHNLLKLLYDNKVSPIHLVDVIGDYVDDYIMDFDNQKNYAAY</sequence>
<reference evidence="1 2" key="1">
    <citation type="journal article" date="2015" name="Biotechnol. Bioeng.">
        <title>Genome sequence and phenotypic characterization of Caulobacter segnis.</title>
        <authorList>
            <person name="Patel S."/>
            <person name="Fletcher B."/>
            <person name="Scott D.C."/>
            <person name="Ely B."/>
        </authorList>
    </citation>
    <scope>NUCLEOTIDE SEQUENCE [LARGE SCALE GENOMIC DNA]</scope>
    <source>
        <strain evidence="1 2">ERI-2</strain>
    </source>
</reference>
<dbReference type="PIRSF" id="PIRSF033595">
    <property type="entry name" value="UCP033595"/>
    <property type="match status" value="1"/>
</dbReference>
<dbReference type="Pfam" id="PF20124">
    <property type="entry name" value="DUF6514"/>
    <property type="match status" value="1"/>
</dbReference>
<protein>
    <submittedName>
        <fullName evidence="1">Uncharacterized protein</fullName>
    </submittedName>
</protein>
<gene>
    <name evidence="1" type="ORF">WY13_02158</name>
</gene>
<name>A0A168NQD6_9CLOT</name>
<evidence type="ECO:0000313" key="2">
    <source>
        <dbReference type="Proteomes" id="UP000077407"/>
    </source>
</evidence>
<comment type="caution">
    <text evidence="1">The sequence shown here is derived from an EMBL/GenBank/DDBJ whole genome shotgun (WGS) entry which is preliminary data.</text>
</comment>
<dbReference type="InterPro" id="IPR017016">
    <property type="entry name" value="UCP033595"/>
</dbReference>
<evidence type="ECO:0000313" key="1">
    <source>
        <dbReference type="EMBL" id="OAA86764.1"/>
    </source>
</evidence>
<dbReference type="RefSeq" id="WP_063555603.1">
    <property type="nucleotide sequence ID" value="NZ_LITT01000023.1"/>
</dbReference>
<accession>A0A168NQD6</accession>
<dbReference type="OrthoDB" id="1954979at2"/>